<dbReference type="SMART" id="SM00986">
    <property type="entry name" value="UDG"/>
    <property type="match status" value="1"/>
</dbReference>
<dbReference type="PANTHER" id="PTHR11264">
    <property type="entry name" value="URACIL-DNA GLYCOSYLASE"/>
    <property type="match status" value="1"/>
</dbReference>
<reference evidence="8" key="1">
    <citation type="submission" date="2014-07" db="EMBL/GenBank/DDBJ databases">
        <title>Genome sequence of the anterograde-spread defective HSV-1 strain McIntyre.</title>
        <authorList>
            <person name="Szpara M.L."/>
            <person name="Tafuri Y."/>
            <person name="Parsons L."/>
            <person name="Engel E.A."/>
            <person name="Enquist L.W."/>
        </authorList>
    </citation>
    <scope>NUCLEOTIDE SEQUENCE</scope>
    <source>
        <strain evidence="8">MacIntyre</strain>
    </source>
</reference>
<dbReference type="NCBIfam" id="TIGR00628">
    <property type="entry name" value="ung"/>
    <property type="match status" value="1"/>
</dbReference>
<feature type="compositionally biased region" description="Low complexity" evidence="6">
    <location>
        <begin position="61"/>
        <end position="78"/>
    </location>
</feature>
<dbReference type="GO" id="GO:0004844">
    <property type="term" value="F:uracil DNA N-glycosylase activity"/>
    <property type="evidence" value="ECO:0007669"/>
    <property type="project" value="InterPro"/>
</dbReference>
<dbReference type="EMBL" id="KM222720">
    <property type="protein sequence ID" value="AIR95798.1"/>
    <property type="molecule type" value="Genomic_DNA"/>
</dbReference>
<dbReference type="InterPro" id="IPR036895">
    <property type="entry name" value="Uracil-DNA_glycosylase-like_sf"/>
</dbReference>
<keyword evidence="2" id="KW-1048">Host nucleus</keyword>
<dbReference type="Pfam" id="PF03167">
    <property type="entry name" value="UDG"/>
    <property type="match status" value="1"/>
</dbReference>
<evidence type="ECO:0000256" key="6">
    <source>
        <dbReference type="SAM" id="MobiDB-lite"/>
    </source>
</evidence>
<sequence>MKRACSRSPSPRRRPSSPRRTPPRDGTPPQKADADDPIPGASNDASTETRPGSGGEPAACRSSGPAGAPRRPRGCPAGVTFSSSAPPDPPMDLTNGGVSPAATSASLDWTTFRRVFLIDDAWRPLLEPELANPLTAHLLVEYNRRCQTEEVLPPREDVFSWTRYCTPDEVRVVIIGQDPYHHPGQAHGLAFSVRANVPPPPSLRNVLAAVKNCYPEARMSGHGCLEKWARDGVLLLNTTLTVKRGAAASHSRIGWDRFVGGVIRRLAARRPGLVFMLWGAHAQNAIRPDPRVHCVLKFSHPSPLSKVPFGTCQHFLVANRYLETRSISPIDWSV</sequence>
<dbReference type="InterPro" id="IPR018085">
    <property type="entry name" value="Ura-DNA_Glyclase_AS"/>
</dbReference>
<keyword evidence="5" id="KW-0234">DNA repair</keyword>
<organism evidence="8">
    <name type="scientific">Human herpesvirus 1</name>
    <name type="common">HHV-1</name>
    <name type="synonym">Human herpes simplex virus 1</name>
    <dbReference type="NCBI Taxonomy" id="10298"/>
    <lineage>
        <taxon>Viruses</taxon>
        <taxon>Duplodnaviria</taxon>
        <taxon>Heunggongvirae</taxon>
        <taxon>Peploviricota</taxon>
        <taxon>Herviviricetes</taxon>
        <taxon>Herpesvirales</taxon>
        <taxon>Orthoherpesviridae</taxon>
        <taxon>Alphaherpesvirinae</taxon>
        <taxon>Simplexvirus</taxon>
        <taxon>Simplexvirus humanalpha1</taxon>
    </lineage>
</organism>
<keyword evidence="3" id="KW-0227">DNA damage</keyword>
<evidence type="ECO:0000256" key="1">
    <source>
        <dbReference type="ARBA" id="ARBA00008184"/>
    </source>
</evidence>
<dbReference type="Gene3D" id="3.40.470.10">
    <property type="entry name" value="Uracil-DNA glycosylase-like domain"/>
    <property type="match status" value="1"/>
</dbReference>
<dbReference type="PROSITE" id="PS00130">
    <property type="entry name" value="U_DNA_GLYCOSYLASE"/>
    <property type="match status" value="1"/>
</dbReference>
<dbReference type="SMART" id="SM00987">
    <property type="entry name" value="UreE_C"/>
    <property type="match status" value="1"/>
</dbReference>
<feature type="compositionally biased region" description="Basic residues" evidence="6">
    <location>
        <begin position="1"/>
        <end position="17"/>
    </location>
</feature>
<evidence type="ECO:0000256" key="2">
    <source>
        <dbReference type="ARBA" id="ARBA00022562"/>
    </source>
</evidence>
<evidence type="ECO:0000259" key="7">
    <source>
        <dbReference type="SMART" id="SM00986"/>
    </source>
</evidence>
<proteinExistence type="inferred from homology"/>
<organismHost>
    <name type="scientific">Homo sapiens</name>
    <name type="common">Human</name>
    <dbReference type="NCBI Taxonomy" id="9606"/>
</organismHost>
<name>A0A089YQK4_HHV1</name>
<dbReference type="NCBIfam" id="NF003592">
    <property type="entry name" value="PRK05254.1-5"/>
    <property type="match status" value="1"/>
</dbReference>
<keyword evidence="4" id="KW-0378">Hydrolase</keyword>
<evidence type="ECO:0000256" key="4">
    <source>
        <dbReference type="ARBA" id="ARBA00022801"/>
    </source>
</evidence>
<feature type="domain" description="Uracil-DNA glycosylase-like" evidence="7">
    <location>
        <begin position="163"/>
        <end position="322"/>
    </location>
</feature>
<feature type="region of interest" description="Disordered" evidence="6">
    <location>
        <begin position="1"/>
        <end position="99"/>
    </location>
</feature>
<dbReference type="SUPFAM" id="SSF52141">
    <property type="entry name" value="Uracil-DNA glycosylase-like"/>
    <property type="match status" value="1"/>
</dbReference>
<accession>A0A089YQK4</accession>
<dbReference type="InterPro" id="IPR002043">
    <property type="entry name" value="UDG_fam1"/>
</dbReference>
<dbReference type="PANTHER" id="PTHR11264:SF0">
    <property type="entry name" value="URACIL-DNA GLYCOSYLASE"/>
    <property type="match status" value="1"/>
</dbReference>
<dbReference type="HAMAP" id="MF_00148">
    <property type="entry name" value="UDG"/>
    <property type="match status" value="1"/>
</dbReference>
<evidence type="ECO:0000256" key="3">
    <source>
        <dbReference type="ARBA" id="ARBA00022763"/>
    </source>
</evidence>
<gene>
    <name evidence="8" type="primary">UL2</name>
</gene>
<evidence type="ECO:0000313" key="8">
    <source>
        <dbReference type="EMBL" id="AIR95798.1"/>
    </source>
</evidence>
<protein>
    <submittedName>
        <fullName evidence="8">UL2</fullName>
    </submittedName>
</protein>
<comment type="similarity">
    <text evidence="1">Belongs to the uracil-DNA glycosylase (UDG) superfamily. UNG family.</text>
</comment>
<dbReference type="InterPro" id="IPR005122">
    <property type="entry name" value="Uracil-DNA_glycosylase-like"/>
</dbReference>
<dbReference type="NCBIfam" id="NF003589">
    <property type="entry name" value="PRK05254.1-2"/>
    <property type="match status" value="1"/>
</dbReference>
<evidence type="ECO:0000256" key="5">
    <source>
        <dbReference type="ARBA" id="ARBA00023204"/>
    </source>
</evidence>
<dbReference type="CDD" id="cd10027">
    <property type="entry name" value="UDG-F1-like"/>
    <property type="match status" value="1"/>
</dbReference>
<dbReference type="GO" id="GO:0097510">
    <property type="term" value="P:base-excision repair, AP site formation via deaminated base removal"/>
    <property type="evidence" value="ECO:0007669"/>
    <property type="project" value="TreeGrafter"/>
</dbReference>